<evidence type="ECO:0000313" key="2">
    <source>
        <dbReference type="EMBL" id="SMF27033.1"/>
    </source>
</evidence>
<dbReference type="EMBL" id="FWZX01000009">
    <property type="protein sequence ID" value="SMF27033.1"/>
    <property type="molecule type" value="Genomic_DNA"/>
</dbReference>
<evidence type="ECO:0000313" key="3">
    <source>
        <dbReference type="Proteomes" id="UP000192917"/>
    </source>
</evidence>
<dbReference type="Pfam" id="PF04917">
    <property type="entry name" value="Shufflon_N"/>
    <property type="match status" value="1"/>
</dbReference>
<accession>A0A1Y6C029</accession>
<organism evidence="2 3">
    <name type="scientific">Tistlia consotensis USBA 355</name>
    <dbReference type="NCBI Taxonomy" id="560819"/>
    <lineage>
        <taxon>Bacteria</taxon>
        <taxon>Pseudomonadati</taxon>
        <taxon>Pseudomonadota</taxon>
        <taxon>Alphaproteobacteria</taxon>
        <taxon>Rhodospirillales</taxon>
        <taxon>Rhodovibrionaceae</taxon>
        <taxon>Tistlia</taxon>
    </lineage>
</organism>
<dbReference type="Proteomes" id="UP000192917">
    <property type="component" value="Unassembled WGS sequence"/>
</dbReference>
<keyword evidence="3" id="KW-1185">Reference proteome</keyword>
<gene>
    <name evidence="2" type="ORF">SAMN05428998_10952</name>
</gene>
<protein>
    <submittedName>
        <fullName evidence="2">Shufflon protein, N-terminal constant region</fullName>
    </submittedName>
</protein>
<evidence type="ECO:0000259" key="1">
    <source>
        <dbReference type="Pfam" id="PF04917"/>
    </source>
</evidence>
<feature type="domain" description="Bacterial shufflon protein N-terminal" evidence="1">
    <location>
        <begin position="75"/>
        <end position="294"/>
    </location>
</feature>
<proteinExistence type="predicted"/>
<dbReference type="AlphaFoldDB" id="A0A1Y6C029"/>
<sequence>MPLIAGLSARGRGRFRRRPTRRVAPFRGPLRRRLRRGNMLLGALAALALAALTLPRGVAMLQEQTDRQLRIVSGSQASAVLVAADAYAKAHFPTLAVGSEVAIPLADLVDEGLLRAGLSGQTALGQSIAVTAGADASGPAGGAVTIVVALTGGPPLGLTDRVKLAAAIGEAGGYLRQTDAASGGGGSEVYGAFHGWCSDGCDPADLPGDLSTTQVLAVERLPRQSVLEPYLYRVAVPGFPEANRMSTDLDLDGFDLTGAGRLDAGDVAVSGSLSVAGDASIGGALSVTGTLSAGELQASGPVTVDDLAVEGTATLAGPVAVSGLISADSLSTSGDLQAAGLTVEGSASAAALSVAGPVAASSLSASSAEVTDLVAGSATASSLEVSGTATAVQLDSGDASIAGNASLGGNLAVGGGAAVTGTLQAGAVGADSLVVGSCTGC</sequence>
<name>A0A1Y6C029_9PROT</name>
<reference evidence="2 3" key="1">
    <citation type="submission" date="2017-04" db="EMBL/GenBank/DDBJ databases">
        <authorList>
            <person name="Afonso C.L."/>
            <person name="Miller P.J."/>
            <person name="Scott M.A."/>
            <person name="Spackman E."/>
            <person name="Goraichik I."/>
            <person name="Dimitrov K.M."/>
            <person name="Suarez D.L."/>
            <person name="Swayne D.E."/>
        </authorList>
    </citation>
    <scope>NUCLEOTIDE SEQUENCE [LARGE SCALE GENOMIC DNA]</scope>
    <source>
        <strain evidence="2 3">USBA 355</strain>
    </source>
</reference>
<dbReference type="STRING" id="560819.SAMN05428998_10952"/>
<dbReference type="InterPro" id="IPR007001">
    <property type="entry name" value="Shufflon_N"/>
</dbReference>